<sequence length="149" mass="16089">MFPSPNEESASGGRKVPPKVDSVVGGTSSPGLTGVKCSCNIGGPPSSHLLWVLHCVWGVSTMGFGPRVQEGPNVRQFGIGMCGRSARVATSMRVLLLTSQKRSCKTRPSPWWWVPREIPPTIKLVSVRRVKSDISYSGVETSILLIEVE</sequence>
<feature type="region of interest" description="Disordered" evidence="1">
    <location>
        <begin position="1"/>
        <end position="27"/>
    </location>
</feature>
<dbReference type="Proteomes" id="UP000287651">
    <property type="component" value="Unassembled WGS sequence"/>
</dbReference>
<dbReference type="EMBL" id="AMZH03021244">
    <property type="protein sequence ID" value="RRT38415.1"/>
    <property type="molecule type" value="Genomic_DNA"/>
</dbReference>
<reference evidence="2 3" key="1">
    <citation type="journal article" date="2014" name="Agronomy (Basel)">
        <title>A Draft Genome Sequence for Ensete ventricosum, the Drought-Tolerant Tree Against Hunger.</title>
        <authorList>
            <person name="Harrison J."/>
            <person name="Moore K.A."/>
            <person name="Paszkiewicz K."/>
            <person name="Jones T."/>
            <person name="Grant M."/>
            <person name="Ambacheew D."/>
            <person name="Muzemil S."/>
            <person name="Studholme D.J."/>
        </authorList>
    </citation>
    <scope>NUCLEOTIDE SEQUENCE [LARGE SCALE GENOMIC DNA]</scope>
</reference>
<gene>
    <name evidence="2" type="ORF">B296_00033523</name>
</gene>
<evidence type="ECO:0000313" key="3">
    <source>
        <dbReference type="Proteomes" id="UP000287651"/>
    </source>
</evidence>
<evidence type="ECO:0000313" key="2">
    <source>
        <dbReference type="EMBL" id="RRT38415.1"/>
    </source>
</evidence>
<name>A0A426XG13_ENSVE</name>
<accession>A0A426XG13</accession>
<dbReference type="AlphaFoldDB" id="A0A426XG13"/>
<organism evidence="2 3">
    <name type="scientific">Ensete ventricosum</name>
    <name type="common">Abyssinian banana</name>
    <name type="synonym">Musa ensete</name>
    <dbReference type="NCBI Taxonomy" id="4639"/>
    <lineage>
        <taxon>Eukaryota</taxon>
        <taxon>Viridiplantae</taxon>
        <taxon>Streptophyta</taxon>
        <taxon>Embryophyta</taxon>
        <taxon>Tracheophyta</taxon>
        <taxon>Spermatophyta</taxon>
        <taxon>Magnoliopsida</taxon>
        <taxon>Liliopsida</taxon>
        <taxon>Zingiberales</taxon>
        <taxon>Musaceae</taxon>
        <taxon>Ensete</taxon>
    </lineage>
</organism>
<proteinExistence type="predicted"/>
<protein>
    <submittedName>
        <fullName evidence="2">Uncharacterized protein</fullName>
    </submittedName>
</protein>
<evidence type="ECO:0000256" key="1">
    <source>
        <dbReference type="SAM" id="MobiDB-lite"/>
    </source>
</evidence>
<comment type="caution">
    <text evidence="2">The sequence shown here is derived from an EMBL/GenBank/DDBJ whole genome shotgun (WGS) entry which is preliminary data.</text>
</comment>